<gene>
    <name evidence="2" type="ORF">Ahy_A10g049122</name>
</gene>
<name>A0A445B6J3_ARAHY</name>
<comment type="caution">
    <text evidence="2">The sequence shown here is derived from an EMBL/GenBank/DDBJ whole genome shotgun (WGS) entry which is preliminary data.</text>
</comment>
<sequence length="210" mass="23771">MSFTCENLFSFVVPCTMTFMELQNGLCQSMENDMLSRNMFHIHWQTQVRQSKIKLYVKFGNVEEDGIQNNLDIEDDKVEVYEGINSDSEEDLETTYEAGDEDEDGDVGGEGAMENVVAPPAVSQPMDVPPFMRNLDLDAMHAPEFPENANIGVAYPEDGKFMIEMEYSSRKSVVAVIKSYTISRGVNYNVYESEPQTFYAKCKKYGHGCN</sequence>
<evidence type="ECO:0000313" key="3">
    <source>
        <dbReference type="Proteomes" id="UP000289738"/>
    </source>
</evidence>
<dbReference type="EMBL" id="SDMP01000010">
    <property type="protein sequence ID" value="RYR34320.1"/>
    <property type="molecule type" value="Genomic_DNA"/>
</dbReference>
<feature type="region of interest" description="Disordered" evidence="1">
    <location>
        <begin position="83"/>
        <end position="110"/>
    </location>
</feature>
<evidence type="ECO:0000256" key="1">
    <source>
        <dbReference type="SAM" id="MobiDB-lite"/>
    </source>
</evidence>
<accession>A0A445B6J3</accession>
<proteinExistence type="predicted"/>
<dbReference type="AlphaFoldDB" id="A0A445B6J3"/>
<dbReference type="Proteomes" id="UP000289738">
    <property type="component" value="Chromosome A10"/>
</dbReference>
<evidence type="ECO:0000313" key="2">
    <source>
        <dbReference type="EMBL" id="RYR34320.1"/>
    </source>
</evidence>
<feature type="compositionally biased region" description="Acidic residues" evidence="1">
    <location>
        <begin position="87"/>
        <end position="107"/>
    </location>
</feature>
<protein>
    <recommendedName>
        <fullName evidence="4">Transposase MuDR plant domain-containing protein</fullName>
    </recommendedName>
</protein>
<reference evidence="2 3" key="1">
    <citation type="submission" date="2019-01" db="EMBL/GenBank/DDBJ databases">
        <title>Sequencing of cultivated peanut Arachis hypogaea provides insights into genome evolution and oil improvement.</title>
        <authorList>
            <person name="Chen X."/>
        </authorList>
    </citation>
    <scope>NUCLEOTIDE SEQUENCE [LARGE SCALE GENOMIC DNA]</scope>
    <source>
        <strain evidence="3">cv. Fuhuasheng</strain>
        <tissue evidence="2">Leaves</tissue>
    </source>
</reference>
<organism evidence="2 3">
    <name type="scientific">Arachis hypogaea</name>
    <name type="common">Peanut</name>
    <dbReference type="NCBI Taxonomy" id="3818"/>
    <lineage>
        <taxon>Eukaryota</taxon>
        <taxon>Viridiplantae</taxon>
        <taxon>Streptophyta</taxon>
        <taxon>Embryophyta</taxon>
        <taxon>Tracheophyta</taxon>
        <taxon>Spermatophyta</taxon>
        <taxon>Magnoliopsida</taxon>
        <taxon>eudicotyledons</taxon>
        <taxon>Gunneridae</taxon>
        <taxon>Pentapetalae</taxon>
        <taxon>rosids</taxon>
        <taxon>fabids</taxon>
        <taxon>Fabales</taxon>
        <taxon>Fabaceae</taxon>
        <taxon>Papilionoideae</taxon>
        <taxon>50 kb inversion clade</taxon>
        <taxon>dalbergioids sensu lato</taxon>
        <taxon>Dalbergieae</taxon>
        <taxon>Pterocarpus clade</taxon>
        <taxon>Arachis</taxon>
    </lineage>
</organism>
<evidence type="ECO:0008006" key="4">
    <source>
        <dbReference type="Google" id="ProtNLM"/>
    </source>
</evidence>
<keyword evidence="3" id="KW-1185">Reference proteome</keyword>